<keyword evidence="1" id="KW-0472">Membrane</keyword>
<sequence length="149" mass="16550">MEPKLPLEKELEPIFLEKFPAFPEEVKEFIVNYGPFLMLLGAIITAFGLLAALGLGGVALGLGAAAYGSTLQFWLSIALTGVQLVLYFMAFSPLRARKREGWKLLYYALLLGLLSSLIQLSIFGLLIGGLVGFWVLFQIRDKYSFQITR</sequence>
<keyword evidence="1" id="KW-0812">Transmembrane</keyword>
<organism evidence="2 3">
    <name type="scientific">Rhabdobacter roseus</name>
    <dbReference type="NCBI Taxonomy" id="1655419"/>
    <lineage>
        <taxon>Bacteria</taxon>
        <taxon>Pseudomonadati</taxon>
        <taxon>Bacteroidota</taxon>
        <taxon>Cytophagia</taxon>
        <taxon>Cytophagales</taxon>
        <taxon>Cytophagaceae</taxon>
        <taxon>Rhabdobacter</taxon>
    </lineage>
</organism>
<keyword evidence="1" id="KW-1133">Transmembrane helix</keyword>
<dbReference type="Proteomes" id="UP000557307">
    <property type="component" value="Unassembled WGS sequence"/>
</dbReference>
<evidence type="ECO:0000313" key="3">
    <source>
        <dbReference type="Proteomes" id="UP000557307"/>
    </source>
</evidence>
<feature type="transmembrane region" description="Helical" evidence="1">
    <location>
        <begin position="104"/>
        <end position="137"/>
    </location>
</feature>
<dbReference type="EMBL" id="JACHGF010000009">
    <property type="protein sequence ID" value="MBB5286321.1"/>
    <property type="molecule type" value="Genomic_DNA"/>
</dbReference>
<evidence type="ECO:0000256" key="1">
    <source>
        <dbReference type="SAM" id="Phobius"/>
    </source>
</evidence>
<comment type="caution">
    <text evidence="2">The sequence shown here is derived from an EMBL/GenBank/DDBJ whole genome shotgun (WGS) entry which is preliminary data.</text>
</comment>
<accession>A0A840TR18</accession>
<protein>
    <submittedName>
        <fullName evidence="2">Uncharacterized protein</fullName>
    </submittedName>
</protein>
<dbReference type="RefSeq" id="WP_184177361.1">
    <property type="nucleotide sequence ID" value="NZ_JACHGF010000009.1"/>
</dbReference>
<name>A0A840TR18_9BACT</name>
<evidence type="ECO:0000313" key="2">
    <source>
        <dbReference type="EMBL" id="MBB5286321.1"/>
    </source>
</evidence>
<gene>
    <name evidence="2" type="ORF">HNQ92_004481</name>
</gene>
<reference evidence="2 3" key="1">
    <citation type="submission" date="2020-08" db="EMBL/GenBank/DDBJ databases">
        <title>Genomic Encyclopedia of Type Strains, Phase IV (KMG-IV): sequencing the most valuable type-strain genomes for metagenomic binning, comparative biology and taxonomic classification.</title>
        <authorList>
            <person name="Goeker M."/>
        </authorList>
    </citation>
    <scope>NUCLEOTIDE SEQUENCE [LARGE SCALE GENOMIC DNA]</scope>
    <source>
        <strain evidence="2 3">DSM 105074</strain>
    </source>
</reference>
<dbReference type="AlphaFoldDB" id="A0A840TR18"/>
<proteinExistence type="predicted"/>
<feature type="transmembrane region" description="Helical" evidence="1">
    <location>
        <begin position="73"/>
        <end position="92"/>
    </location>
</feature>
<keyword evidence="3" id="KW-1185">Reference proteome</keyword>
<feature type="transmembrane region" description="Helical" evidence="1">
    <location>
        <begin position="36"/>
        <end position="67"/>
    </location>
</feature>